<feature type="domain" description="FAS1" evidence="3">
    <location>
        <begin position="297"/>
        <end position="444"/>
    </location>
</feature>
<dbReference type="PANTHER" id="PTHR10900:SF77">
    <property type="entry name" value="FI19380P1"/>
    <property type="match status" value="1"/>
</dbReference>
<accession>A0A8H7PNC2</accession>
<feature type="domain" description="FAS1" evidence="3">
    <location>
        <begin position="447"/>
        <end position="583"/>
    </location>
</feature>
<dbReference type="SMART" id="SM00554">
    <property type="entry name" value="FAS1"/>
    <property type="match status" value="5"/>
</dbReference>
<reference evidence="4" key="1">
    <citation type="submission" date="2020-12" db="EMBL/GenBank/DDBJ databases">
        <title>Metabolic potential, ecology and presence of endohyphal bacteria is reflected in genomic diversity of Mucoromycotina.</title>
        <authorList>
            <person name="Muszewska A."/>
            <person name="Okrasinska A."/>
            <person name="Steczkiewicz K."/>
            <person name="Drgas O."/>
            <person name="Orlowska M."/>
            <person name="Perlinska-Lenart U."/>
            <person name="Aleksandrzak-Piekarczyk T."/>
            <person name="Szatraj K."/>
            <person name="Zielenkiewicz U."/>
            <person name="Pilsyk S."/>
            <person name="Malc E."/>
            <person name="Mieczkowski P."/>
            <person name="Kruszewska J.S."/>
            <person name="Biernat P."/>
            <person name="Pawlowska J."/>
        </authorList>
    </citation>
    <scope>NUCLEOTIDE SEQUENCE</scope>
    <source>
        <strain evidence="4">WA0000067209</strain>
    </source>
</reference>
<dbReference type="InterPro" id="IPR036378">
    <property type="entry name" value="FAS1_dom_sf"/>
</dbReference>
<organism evidence="4 5">
    <name type="scientific">Mortierella isabellina</name>
    <name type="common">Filamentous fungus</name>
    <name type="synonym">Umbelopsis isabellina</name>
    <dbReference type="NCBI Taxonomy" id="91625"/>
    <lineage>
        <taxon>Eukaryota</taxon>
        <taxon>Fungi</taxon>
        <taxon>Fungi incertae sedis</taxon>
        <taxon>Mucoromycota</taxon>
        <taxon>Mucoromycotina</taxon>
        <taxon>Umbelopsidomycetes</taxon>
        <taxon>Umbelopsidales</taxon>
        <taxon>Umbelopsidaceae</taxon>
        <taxon>Umbelopsis</taxon>
    </lineage>
</organism>
<comment type="caution">
    <text evidence="4">The sequence shown here is derived from an EMBL/GenBank/DDBJ whole genome shotgun (WGS) entry which is preliminary data.</text>
</comment>
<evidence type="ECO:0000313" key="5">
    <source>
        <dbReference type="Proteomes" id="UP000654370"/>
    </source>
</evidence>
<dbReference type="EMBL" id="JAEPQZ010000009">
    <property type="protein sequence ID" value="KAG2177212.1"/>
    <property type="molecule type" value="Genomic_DNA"/>
</dbReference>
<sequence length="780" mass="85761">MRQLLILLTFVIPALCYKTFIDTLSEDSRFSTLIRHLQTERLVPVVNKLTAGTFFAPDNEAFEKYKENVTKEVLLYHIISNPMFGEDFDQGQILESLYVRQGMLGDTHNGQRIKVTKEGSPRKGKGKVYIGGAHIIDKDIVANNQSVIQVISRLLTPPAPLVEIIKQWEQSDLFTTLEAAELLSTLNQAQPFTLFAPPEKALQPFNEIEKSYLLHEYGRKDLQLLLKYHIISGDWYAADFHNGDNQVETLSGNNLTVRVEENNSKMEIDGTTVKEVNELAANGVVHTIEHPIIPRNLLFTARKYLIGMNATKFVAMMDENGLGNYLDDTSQSLTFLAPINEAFEQFDIEAGNVTKKLLYHILPTPWQPDQLSDGLLVDTTLHDKMLGGPAQKMKVSVENDGGNLPSDYWLKPKPGKTITFDDAIVNGEPAELNGTLIYSISDVLSPPEGILSTLITDLELSTFIASLYAAKAEQRLVQSKGITLFVPSNDAFTHLGLAAKYLLHPDAKSKLASVIFHHVIPSLMYSSDFPTEDSIVVKTLAGTELQINRTSSNDITVGEPDNIISSMDVLLANGVAHKVSSIAIPDTVEITNGDLLKAIDASVFSKLLKVANLTQLLPSGNYTILAPSDKAFARLNVTQLLLDPTQLTRIVETHILKSSDIGPLKPMINENVEYETLLSDHDKVLFKEVADGQYIVEVKGGKIGNTGRVVAVGKATTGGGVVEIDSVLIPVPLGWAGLSLLAQVAIIVSSILGALAVAVIGYFVWKYLHRRRLGYVELSN</sequence>
<dbReference type="PANTHER" id="PTHR10900">
    <property type="entry name" value="PERIOSTIN-RELATED"/>
    <property type="match status" value="1"/>
</dbReference>
<keyword evidence="5" id="KW-1185">Reference proteome</keyword>
<evidence type="ECO:0000313" key="4">
    <source>
        <dbReference type="EMBL" id="KAG2177212.1"/>
    </source>
</evidence>
<feature type="domain" description="FAS1" evidence="3">
    <location>
        <begin position="588"/>
        <end position="728"/>
    </location>
</feature>
<evidence type="ECO:0000256" key="2">
    <source>
        <dbReference type="SAM" id="SignalP"/>
    </source>
</evidence>
<dbReference type="Gene3D" id="2.30.180.10">
    <property type="entry name" value="FAS1 domain"/>
    <property type="match status" value="5"/>
</dbReference>
<protein>
    <recommendedName>
        <fullName evidence="3">FAS1 domain-containing protein</fullName>
    </recommendedName>
</protein>
<keyword evidence="2" id="KW-0732">Signal</keyword>
<dbReference type="GO" id="GO:0005615">
    <property type="term" value="C:extracellular space"/>
    <property type="evidence" value="ECO:0007669"/>
    <property type="project" value="TreeGrafter"/>
</dbReference>
<dbReference type="PROSITE" id="PS50213">
    <property type="entry name" value="FAS1"/>
    <property type="match status" value="5"/>
</dbReference>
<feature type="domain" description="FAS1" evidence="3">
    <location>
        <begin position="158"/>
        <end position="292"/>
    </location>
</feature>
<feature type="domain" description="FAS1" evidence="3">
    <location>
        <begin position="17"/>
        <end position="154"/>
    </location>
</feature>
<gene>
    <name evidence="4" type="ORF">INT43_007869</name>
</gene>
<keyword evidence="1" id="KW-0472">Membrane</keyword>
<feature type="chain" id="PRO_5034362654" description="FAS1 domain-containing protein" evidence="2">
    <location>
        <begin position="17"/>
        <end position="780"/>
    </location>
</feature>
<dbReference type="InterPro" id="IPR050904">
    <property type="entry name" value="Adhesion/Biosynth-related"/>
</dbReference>
<dbReference type="InterPro" id="IPR000782">
    <property type="entry name" value="FAS1_domain"/>
</dbReference>
<keyword evidence="1" id="KW-1133">Transmembrane helix</keyword>
<dbReference type="AlphaFoldDB" id="A0A8H7PNC2"/>
<proteinExistence type="predicted"/>
<feature type="transmembrane region" description="Helical" evidence="1">
    <location>
        <begin position="740"/>
        <end position="765"/>
    </location>
</feature>
<keyword evidence="1" id="KW-0812">Transmembrane</keyword>
<dbReference type="Proteomes" id="UP000654370">
    <property type="component" value="Unassembled WGS sequence"/>
</dbReference>
<dbReference type="OrthoDB" id="14252at2759"/>
<dbReference type="SUPFAM" id="SSF82153">
    <property type="entry name" value="FAS1 domain"/>
    <property type="match status" value="5"/>
</dbReference>
<feature type="signal peptide" evidence="2">
    <location>
        <begin position="1"/>
        <end position="16"/>
    </location>
</feature>
<name>A0A8H7PNC2_MORIS</name>
<evidence type="ECO:0000256" key="1">
    <source>
        <dbReference type="SAM" id="Phobius"/>
    </source>
</evidence>
<dbReference type="Pfam" id="PF02469">
    <property type="entry name" value="Fasciclin"/>
    <property type="match status" value="5"/>
</dbReference>
<evidence type="ECO:0000259" key="3">
    <source>
        <dbReference type="PROSITE" id="PS50213"/>
    </source>
</evidence>